<accession>A0AAX4H536</accession>
<dbReference type="GO" id="GO:0005694">
    <property type="term" value="C:chromosome"/>
    <property type="evidence" value="ECO:0007669"/>
    <property type="project" value="UniProtKB-ARBA"/>
</dbReference>
<evidence type="ECO:0000256" key="3">
    <source>
        <dbReference type="ARBA" id="ARBA00007913"/>
    </source>
</evidence>
<evidence type="ECO:0000256" key="4">
    <source>
        <dbReference type="ARBA" id="ARBA00012551"/>
    </source>
</evidence>
<proteinExistence type="inferred from homology"/>
<evidence type="ECO:0000256" key="5">
    <source>
        <dbReference type="ARBA" id="ARBA00022490"/>
    </source>
</evidence>
<dbReference type="Proteomes" id="UP001338582">
    <property type="component" value="Chromosome 1"/>
</dbReference>
<feature type="domain" description="AAA+ ATPase" evidence="11">
    <location>
        <begin position="220"/>
        <end position="497"/>
    </location>
</feature>
<dbReference type="InterPro" id="IPR041677">
    <property type="entry name" value="DNA2/NAM7_AAA_11"/>
</dbReference>
<keyword evidence="6" id="KW-0547">Nucleotide-binding</keyword>
<protein>
    <recommendedName>
        <fullName evidence="4">DNA helicase</fullName>
        <ecNumber evidence="4">3.6.4.12</ecNumber>
    </recommendedName>
</protein>
<dbReference type="InterPro" id="IPR048761">
    <property type="entry name" value="SMUBP-2_HCS1_1B"/>
</dbReference>
<dbReference type="PANTHER" id="PTHR43788">
    <property type="entry name" value="DNA2/NAM7 HELICASE FAMILY MEMBER"/>
    <property type="match status" value="1"/>
</dbReference>
<dbReference type="GO" id="GO:0016787">
    <property type="term" value="F:hydrolase activity"/>
    <property type="evidence" value="ECO:0007669"/>
    <property type="project" value="UniProtKB-KW"/>
</dbReference>
<dbReference type="SMART" id="SM00382">
    <property type="entry name" value="AAA"/>
    <property type="match status" value="1"/>
</dbReference>
<keyword evidence="13" id="KW-1185">Reference proteome</keyword>
<dbReference type="Pfam" id="PF13086">
    <property type="entry name" value="AAA_11"/>
    <property type="match status" value="1"/>
</dbReference>
<dbReference type="FunFam" id="3.40.50.300:FF:000326">
    <property type="entry name" value="P-loop containing nucleoside triphosphate hydrolase"/>
    <property type="match status" value="1"/>
</dbReference>
<dbReference type="GO" id="GO:0003723">
    <property type="term" value="F:RNA binding"/>
    <property type="evidence" value="ECO:0007669"/>
    <property type="project" value="InterPro"/>
</dbReference>
<dbReference type="RefSeq" id="XP_062876066.1">
    <property type="nucleotide sequence ID" value="XM_063019996.1"/>
</dbReference>
<gene>
    <name evidence="12" type="ORF">PUMCH_000922</name>
</gene>
<dbReference type="GO" id="GO:0043139">
    <property type="term" value="F:5'-3' DNA helicase activity"/>
    <property type="evidence" value="ECO:0007669"/>
    <property type="project" value="TreeGrafter"/>
</dbReference>
<dbReference type="SUPFAM" id="SSF52540">
    <property type="entry name" value="P-loop containing nucleoside triphosphate hydrolases"/>
    <property type="match status" value="1"/>
</dbReference>
<keyword evidence="10" id="KW-0539">Nucleus</keyword>
<dbReference type="AlphaFoldDB" id="A0AAX4H536"/>
<dbReference type="GO" id="GO:0005737">
    <property type="term" value="C:cytoplasm"/>
    <property type="evidence" value="ECO:0007669"/>
    <property type="project" value="UniProtKB-SubCell"/>
</dbReference>
<dbReference type="GeneID" id="88171990"/>
<evidence type="ECO:0000313" key="13">
    <source>
        <dbReference type="Proteomes" id="UP001338582"/>
    </source>
</evidence>
<dbReference type="GO" id="GO:0003677">
    <property type="term" value="F:DNA binding"/>
    <property type="evidence" value="ECO:0007669"/>
    <property type="project" value="InterPro"/>
</dbReference>
<sequence length="721" mass="80329">MELQQLLALTFRNAVELEQKCDAEQTAAYLRTLSPKKLAAFGLAVVNLTVANVKSGWAGGSLIELQPDPATSSGTDELPLSSMRVGDVVQLDLMASLDESQDSAVEGVITKVTNKTINILVKDGGEGINDERLATYYNNTGRDSTRVWIVKVSHTATYKRIYQALRKLEHLSDGNKSEMLRLLLGESRFSPKSSPKTEIKFFDETLNESQRNAISFAIHSSPVTIIHGPPGTGKTYTLIELIKQLKFNHKEKVLVCGASNTAVDNILERLSLTFNSASTDAPKKISKRKAVASKNRNPEKLIRIGHPARVSAANLRHCLFVLSKTSFDGEGGDSQEVLADLENDIKNTLASIKTCKRYGERKVLYTELKQLKREQRDREKKITHDLLLNAEVVLSTLHGAGSNELYEMYKDQSHGVDNPLFDTIIIDEVSQSLEPQCWIPLVTHLGCKRLVIAGDNKQLSATVESSEEAAILRKKGASIADLEITLFDRLMDHHNGDEYRKLLNVQYRMNQKIMEFPSKELYDNELKASETVRDILLLDLPAVKNTEETSVPCIWYDTQGGDFPEQSVDTEAAVAILQGTGSKYNELEAIVVQQHIDKLVAAGVPPSSIGVISPYSAQVSTLKKLLAPKFDHQIEVSTVDGFQGRENEVIIVSLVRSNDDYVIGFLNDPRRLNVAMTRPKRQLCVVGDIELLQRCGVKFLQDWAKYAEDHFEIQYPDITDY</sequence>
<evidence type="ECO:0000256" key="1">
    <source>
        <dbReference type="ARBA" id="ARBA00004123"/>
    </source>
</evidence>
<dbReference type="InterPro" id="IPR004483">
    <property type="entry name" value="SMUBP-2/Hcs1-like"/>
</dbReference>
<keyword evidence="8" id="KW-0347">Helicase</keyword>
<dbReference type="KEGG" id="asau:88171990"/>
<organism evidence="12 13">
    <name type="scientific">Australozyma saopauloensis</name>
    <dbReference type="NCBI Taxonomy" id="291208"/>
    <lineage>
        <taxon>Eukaryota</taxon>
        <taxon>Fungi</taxon>
        <taxon>Dikarya</taxon>
        <taxon>Ascomycota</taxon>
        <taxon>Saccharomycotina</taxon>
        <taxon>Pichiomycetes</taxon>
        <taxon>Metschnikowiaceae</taxon>
        <taxon>Australozyma</taxon>
    </lineage>
</organism>
<evidence type="ECO:0000256" key="2">
    <source>
        <dbReference type="ARBA" id="ARBA00004496"/>
    </source>
</evidence>
<keyword evidence="7" id="KW-0378">Hydrolase</keyword>
<evidence type="ECO:0000256" key="6">
    <source>
        <dbReference type="ARBA" id="ARBA00022741"/>
    </source>
</evidence>
<evidence type="ECO:0000256" key="9">
    <source>
        <dbReference type="ARBA" id="ARBA00022840"/>
    </source>
</evidence>
<keyword evidence="9" id="KW-0067">ATP-binding</keyword>
<dbReference type="Pfam" id="PF21138">
    <property type="entry name" value="SMUBP-2_HCS1_1B"/>
    <property type="match status" value="1"/>
</dbReference>
<comment type="subcellular location">
    <subcellularLocation>
        <location evidence="2">Cytoplasm</location>
    </subcellularLocation>
    <subcellularLocation>
        <location evidence="1">Nucleus</location>
    </subcellularLocation>
</comment>
<dbReference type="EMBL" id="CP138894">
    <property type="protein sequence ID" value="WPK23680.1"/>
    <property type="molecule type" value="Genomic_DNA"/>
</dbReference>
<comment type="similarity">
    <text evidence="3">Belongs to the DNA2/NAM7 helicase family.</text>
</comment>
<dbReference type="InterPro" id="IPR003593">
    <property type="entry name" value="AAA+_ATPase"/>
</dbReference>
<evidence type="ECO:0000256" key="8">
    <source>
        <dbReference type="ARBA" id="ARBA00022806"/>
    </source>
</evidence>
<dbReference type="InterPro" id="IPR027417">
    <property type="entry name" value="P-loop_NTPase"/>
</dbReference>
<dbReference type="InterPro" id="IPR041679">
    <property type="entry name" value="DNA2/NAM7-like_C"/>
</dbReference>
<evidence type="ECO:0000259" key="11">
    <source>
        <dbReference type="SMART" id="SM00382"/>
    </source>
</evidence>
<dbReference type="CDD" id="cd18808">
    <property type="entry name" value="SF1_C_Upf1"/>
    <property type="match status" value="1"/>
</dbReference>
<evidence type="ECO:0000256" key="10">
    <source>
        <dbReference type="ARBA" id="ARBA00023242"/>
    </source>
</evidence>
<name>A0AAX4H536_9ASCO</name>
<keyword evidence="5" id="KW-0963">Cytoplasm</keyword>
<dbReference type="Gene3D" id="3.40.50.300">
    <property type="entry name" value="P-loop containing nucleotide triphosphate hydrolases"/>
    <property type="match status" value="2"/>
</dbReference>
<dbReference type="GO" id="GO:0005634">
    <property type="term" value="C:nucleus"/>
    <property type="evidence" value="ECO:0007669"/>
    <property type="project" value="UniProtKB-SubCell"/>
</dbReference>
<dbReference type="NCBIfam" id="TIGR00376">
    <property type="entry name" value="IGHMBP2 family helicase"/>
    <property type="match status" value="1"/>
</dbReference>
<reference evidence="12 13" key="1">
    <citation type="submission" date="2023-10" db="EMBL/GenBank/DDBJ databases">
        <title>Draft Genome Sequence of Candida saopaulonensis from a very Premature Infant with Sepsis.</title>
        <authorList>
            <person name="Ning Y."/>
            <person name="Dai R."/>
            <person name="Xiao M."/>
            <person name="Xu Y."/>
            <person name="Yan Q."/>
            <person name="Zhang L."/>
        </authorList>
    </citation>
    <scope>NUCLEOTIDE SEQUENCE [LARGE SCALE GENOMIC DNA]</scope>
    <source>
        <strain evidence="12 13">19XY460</strain>
    </source>
</reference>
<dbReference type="GO" id="GO:0005524">
    <property type="term" value="F:ATP binding"/>
    <property type="evidence" value="ECO:0007669"/>
    <property type="project" value="UniProtKB-KW"/>
</dbReference>
<dbReference type="Gene3D" id="2.40.30.270">
    <property type="match status" value="1"/>
</dbReference>
<dbReference type="Pfam" id="PF13087">
    <property type="entry name" value="AAA_12"/>
    <property type="match status" value="1"/>
</dbReference>
<dbReference type="PANTHER" id="PTHR43788:SF8">
    <property type="entry name" value="DNA-BINDING PROTEIN SMUBP-2"/>
    <property type="match status" value="1"/>
</dbReference>
<dbReference type="InterPro" id="IPR047187">
    <property type="entry name" value="SF1_C_Upf1"/>
</dbReference>
<evidence type="ECO:0000256" key="7">
    <source>
        <dbReference type="ARBA" id="ARBA00022801"/>
    </source>
</evidence>
<dbReference type="EC" id="3.6.4.12" evidence="4"/>
<evidence type="ECO:0000313" key="12">
    <source>
        <dbReference type="EMBL" id="WPK23680.1"/>
    </source>
</evidence>
<dbReference type="InterPro" id="IPR050534">
    <property type="entry name" value="Coronavir_polyprotein_1ab"/>
</dbReference>